<evidence type="ECO:0000313" key="3">
    <source>
        <dbReference type="WBParaSite" id="nRc.2.0.1.t18588-RA"/>
    </source>
</evidence>
<feature type="compositionally biased region" description="Polar residues" evidence="1">
    <location>
        <begin position="1"/>
        <end position="15"/>
    </location>
</feature>
<keyword evidence="2" id="KW-1185">Reference proteome</keyword>
<dbReference type="WBParaSite" id="nRc.2.0.1.t18588-RA">
    <property type="protein sequence ID" value="nRc.2.0.1.t18588-RA"/>
    <property type="gene ID" value="nRc.2.0.1.g18588"/>
</dbReference>
<feature type="region of interest" description="Disordered" evidence="1">
    <location>
        <begin position="1"/>
        <end position="71"/>
    </location>
</feature>
<dbReference type="AlphaFoldDB" id="A0A915IXM9"/>
<protein>
    <submittedName>
        <fullName evidence="3">C3H1-type domain-containing protein</fullName>
    </submittedName>
</protein>
<reference evidence="3" key="1">
    <citation type="submission" date="2022-11" db="UniProtKB">
        <authorList>
            <consortium name="WormBaseParasite"/>
        </authorList>
    </citation>
    <scope>IDENTIFICATION</scope>
</reference>
<evidence type="ECO:0000313" key="2">
    <source>
        <dbReference type="Proteomes" id="UP000887565"/>
    </source>
</evidence>
<accession>A0A915IXM9</accession>
<dbReference type="Proteomes" id="UP000887565">
    <property type="component" value="Unplaced"/>
</dbReference>
<name>A0A915IXM9_ROMCU</name>
<feature type="compositionally biased region" description="Polar residues" evidence="1">
    <location>
        <begin position="37"/>
        <end position="59"/>
    </location>
</feature>
<organism evidence="2 3">
    <name type="scientific">Romanomermis culicivorax</name>
    <name type="common">Nematode worm</name>
    <dbReference type="NCBI Taxonomy" id="13658"/>
    <lineage>
        <taxon>Eukaryota</taxon>
        <taxon>Metazoa</taxon>
        <taxon>Ecdysozoa</taxon>
        <taxon>Nematoda</taxon>
        <taxon>Enoplea</taxon>
        <taxon>Dorylaimia</taxon>
        <taxon>Mermithida</taxon>
        <taxon>Mermithoidea</taxon>
        <taxon>Mermithidae</taxon>
        <taxon>Romanomermis</taxon>
    </lineage>
</organism>
<sequence>MSNQRGTTQRPSATPSEEIRRLQSEMAGLTAHVARLTAQQTAPPLRNSTPSTRPLTRVQNAGDRPSGAHLQMCSYHGRCTHNNANCRAQHPDSASPSIATTTGASRCYFCRTRAHPTD</sequence>
<evidence type="ECO:0000256" key="1">
    <source>
        <dbReference type="SAM" id="MobiDB-lite"/>
    </source>
</evidence>
<proteinExistence type="predicted"/>